<organism evidence="2 3">
    <name type="scientific">Legionella bononiensis</name>
    <dbReference type="NCBI Taxonomy" id="2793102"/>
    <lineage>
        <taxon>Bacteria</taxon>
        <taxon>Pseudomonadati</taxon>
        <taxon>Pseudomonadota</taxon>
        <taxon>Gammaproteobacteria</taxon>
        <taxon>Legionellales</taxon>
        <taxon>Legionellaceae</taxon>
        <taxon>Legionella</taxon>
    </lineage>
</organism>
<accession>A0ABS1W9E2</accession>
<dbReference type="Proteomes" id="UP000809910">
    <property type="component" value="Unassembled WGS sequence"/>
</dbReference>
<comment type="caution">
    <text evidence="2">The sequence shown here is derived from an EMBL/GenBank/DDBJ whole genome shotgun (WGS) entry which is preliminary data.</text>
</comment>
<feature type="coiled-coil region" evidence="1">
    <location>
        <begin position="727"/>
        <end position="754"/>
    </location>
</feature>
<evidence type="ECO:0000256" key="1">
    <source>
        <dbReference type="SAM" id="Coils"/>
    </source>
</evidence>
<reference evidence="2 3" key="1">
    <citation type="submission" date="2020-12" db="EMBL/GenBank/DDBJ databases">
        <title>WGS of Legionella: environmental sample.</title>
        <authorList>
            <person name="Cristino S."/>
            <person name="Girolamini L."/>
            <person name="Salaris S."/>
            <person name="Pascale M.R."/>
            <person name="Mazzotta M."/>
            <person name="Orsini M."/>
            <person name="Grottola A."/>
        </authorList>
    </citation>
    <scope>NUCLEOTIDE SEQUENCE [LARGE SCALE GENOMIC DNA]</scope>
    <source>
        <strain evidence="2 3">30cs62</strain>
    </source>
</reference>
<dbReference type="EMBL" id="JADWVN010000007">
    <property type="protein sequence ID" value="MBL7525982.1"/>
    <property type="molecule type" value="Genomic_DNA"/>
</dbReference>
<feature type="coiled-coil region" evidence="1">
    <location>
        <begin position="797"/>
        <end position="936"/>
    </location>
</feature>
<evidence type="ECO:0000313" key="2">
    <source>
        <dbReference type="EMBL" id="MBL7525982.1"/>
    </source>
</evidence>
<evidence type="ECO:0000313" key="3">
    <source>
        <dbReference type="Proteomes" id="UP000809910"/>
    </source>
</evidence>
<evidence type="ECO:0008006" key="4">
    <source>
        <dbReference type="Google" id="ProtNLM"/>
    </source>
</evidence>
<gene>
    <name evidence="2" type="ORF">I5282_05250</name>
</gene>
<proteinExistence type="predicted"/>
<dbReference type="RefSeq" id="WP_203111141.1">
    <property type="nucleotide sequence ID" value="NZ_JADOBG010000021.1"/>
</dbReference>
<sequence>MTYYFKDLITKLRNPSDVTGLEHHLFLLGTAVNYVDRPTDPSINKSYIRGETFSYTAQLMTGLLGEQESTIKFPDSHLPKSPNYAHSYHSDSVDVINGADTPGYEVGDRLAKALMLALGAVAAGKTQLNISGFSRGGVESIVLTHELARVREALERDLKIENPSERRSFAAIISDSKSVPGLALINDPSYTRKALTGLVTNEKLDDEQELKLNLLNKLKALQVKLFVLDPVPGGNFGKIVRIGWQEESFYTLPDFVVQKHEFVQKHETSNCFKPIIPLGMPYEIIPGCHGTGDGNQFDHNGYPVPDTLKNRDLSGVQDLVLRRWLDFMFPNGVQLDNAIDLGHPELDAVTNAYLPANSTDRNMQLLDNYQKIQENYPAFEWLATRNYTGLGRYMAQRQVHFRQRGNTPITDLDAHGDGKTFLNLQHVKLWMTNKLKMSNFFELNLVQQVKWIKDNIEYAFKPVDLTQSVSDQTHMISRLLMEESNYPLVQESLSYLVNTVTQTYLRNHLSDQERLECRSCVANTFDTLQEAATGTTGIDPRIAKLASNFIGAISRDLTLTMLQHQQSLFSMAYKLSRDAEAVLKNQTDPNSPEDTEETPISWLMGTQKLLADLDLLIEQINGLETWCDKNMLVERWSSVLPIIGANAREIPFEKFKEHLFHIIKQQQLILLTNASKILNKMPDALETKPEELNEEFYLFIHKFANVDQLETNFLAAKKDLDQRTKQLDEATRQQASLLLEVKDLKSELQSISEQLGLEILNIQKQAELNQSLILQLREKEQLLVEIGEREAKTNQTLQSAVQSNEEFQLQITDLKQQISVLQDQLKTEIEKLQTANSSVEQLNSELLRVKEELEKTQRQNSLLMGPLNQSERDILHLKETIESQRENLELLQASIEKEQSSLEAAKQDIASITAELKEERNKLSVAGLRIKGLEDELAHQNEINQTAVLQEENLQLKNYVKALQSPEERAAMVTIDSLLKVSKDYMSHLNKSKDKNELLNAKKAAVQALIVCLEDNEKLPSQQLAAFNSKLVENKEKIKEHRDPLWQRFIRDCTRIIALLVSGVGFYRMVTGQAPQFFKPSHGEHFVKEVSEKQHEIPTTNLK</sequence>
<keyword evidence="3" id="KW-1185">Reference proteome</keyword>
<name>A0ABS1W9E2_9GAMM</name>
<protein>
    <recommendedName>
        <fullName evidence="4">Chromosome partition protein Smc</fullName>
    </recommendedName>
</protein>
<keyword evidence="1" id="KW-0175">Coiled coil</keyword>